<protein>
    <submittedName>
        <fullName evidence="12">Cytochrome c553</fullName>
    </submittedName>
</protein>
<comment type="PTM">
    <text evidence="8">Binds 2 heme c groups covalently per subunit.</text>
</comment>
<feature type="signal peptide" evidence="10">
    <location>
        <begin position="1"/>
        <end position="24"/>
    </location>
</feature>
<dbReference type="GO" id="GO:0020037">
    <property type="term" value="F:heme binding"/>
    <property type="evidence" value="ECO:0007669"/>
    <property type="project" value="InterPro"/>
</dbReference>
<evidence type="ECO:0000256" key="9">
    <source>
        <dbReference type="PIRSR" id="PIRSR000005-2"/>
    </source>
</evidence>
<comment type="caution">
    <text evidence="12">The sequence shown here is derived from an EMBL/GenBank/DDBJ whole genome shotgun (WGS) entry which is preliminary data.</text>
</comment>
<evidence type="ECO:0000256" key="2">
    <source>
        <dbReference type="ARBA" id="ARBA00022448"/>
    </source>
</evidence>
<keyword evidence="5" id="KW-0574">Periplasm</keyword>
<feature type="binding site" description="covalent" evidence="8">
    <location>
        <position position="138"/>
    </location>
    <ligand>
        <name>heme c</name>
        <dbReference type="ChEBI" id="CHEBI:61717"/>
        <label>2</label>
    </ligand>
</feature>
<evidence type="ECO:0000313" key="13">
    <source>
        <dbReference type="Proteomes" id="UP000019205"/>
    </source>
</evidence>
<feature type="binding site" description="axial binding residue" evidence="9">
    <location>
        <position position="42"/>
    </location>
    <ligand>
        <name>heme c</name>
        <dbReference type="ChEBI" id="CHEBI:61717"/>
        <label>1</label>
    </ligand>
    <ligandPart>
        <name>Fe</name>
        <dbReference type="ChEBI" id="CHEBI:18248"/>
    </ligandPart>
</feature>
<keyword evidence="3 8" id="KW-0349">Heme</keyword>
<evidence type="ECO:0000256" key="1">
    <source>
        <dbReference type="ARBA" id="ARBA00004418"/>
    </source>
</evidence>
<proteinExistence type="predicted"/>
<keyword evidence="7 9" id="KW-0408">Iron</keyword>
<dbReference type="HOGENOM" id="CLU_076280_1_2_6"/>
<keyword evidence="10" id="KW-0732">Signal</keyword>
<dbReference type="InterPro" id="IPR036909">
    <property type="entry name" value="Cyt_c-like_dom_sf"/>
</dbReference>
<evidence type="ECO:0000256" key="6">
    <source>
        <dbReference type="ARBA" id="ARBA00022982"/>
    </source>
</evidence>
<feature type="binding site" description="covalent" evidence="8">
    <location>
        <position position="38"/>
    </location>
    <ligand>
        <name>heme c</name>
        <dbReference type="ChEBI" id="CHEBI:61717"/>
        <label>1</label>
    </ligand>
</feature>
<dbReference type="RefSeq" id="WP_008292712.1">
    <property type="nucleotide sequence ID" value="NZ_CM002299.1"/>
</dbReference>
<dbReference type="InterPro" id="IPR024167">
    <property type="entry name" value="Cytochrome_c4-like"/>
</dbReference>
<evidence type="ECO:0000256" key="5">
    <source>
        <dbReference type="ARBA" id="ARBA00022764"/>
    </source>
</evidence>
<keyword evidence="6" id="KW-0249">Electron transport</keyword>
<evidence type="ECO:0000313" key="12">
    <source>
        <dbReference type="EMBL" id="EAQ98629.1"/>
    </source>
</evidence>
<dbReference type="Pfam" id="PF00034">
    <property type="entry name" value="Cytochrom_C"/>
    <property type="match status" value="2"/>
</dbReference>
<reference evidence="12 13" key="1">
    <citation type="journal article" date="2007" name="Proc. Natl. Acad. Sci. U.S.A.">
        <title>Characterization of a marine gammaproteobacterium capable of aerobic anoxygenic photosynthesis.</title>
        <authorList>
            <person name="Fuchs B.M."/>
            <person name="Spring S."/>
            <person name="Teeling H."/>
            <person name="Quast C."/>
            <person name="Wulf J."/>
            <person name="Schattenhofer M."/>
            <person name="Yan S."/>
            <person name="Ferriera S."/>
            <person name="Johnson J."/>
            <person name="Glockner F.O."/>
            <person name="Amann R."/>
        </authorList>
    </citation>
    <scope>NUCLEOTIDE SEQUENCE [LARGE SCALE GENOMIC DNA]</scope>
    <source>
        <strain evidence="12">KT71</strain>
    </source>
</reference>
<evidence type="ECO:0000256" key="10">
    <source>
        <dbReference type="SAM" id="SignalP"/>
    </source>
</evidence>
<feature type="domain" description="Cytochrome c" evidence="11">
    <location>
        <begin position="126"/>
        <end position="212"/>
    </location>
</feature>
<dbReference type="Gene3D" id="1.10.760.10">
    <property type="entry name" value="Cytochrome c-like domain"/>
    <property type="match status" value="2"/>
</dbReference>
<dbReference type="GO" id="GO:0005506">
    <property type="term" value="F:iron ion binding"/>
    <property type="evidence" value="ECO:0007669"/>
    <property type="project" value="InterPro"/>
</dbReference>
<dbReference type="GO" id="GO:0009055">
    <property type="term" value="F:electron transfer activity"/>
    <property type="evidence" value="ECO:0007669"/>
    <property type="project" value="InterPro"/>
</dbReference>
<sequence length="213" mass="22954">MKALYRLRFLGVVFLLLAASAQSAEPQALFDPADYEYCLVCHGGLGQGNPAIQAPVLAGMEGWSLRNQLQAFREGWRGKHPLDLVGMEMRPVALALDEEEIADVTSYLEQLAPQVAPQAATDSSTGDPVLGRSIYVACIACHGEAAEGKEALQAPALAYQDERYLERQLRHFRDGVRGSHPDDARGATMAASAAGLDDAAIANVVSYIRTLTR</sequence>
<dbReference type="InterPro" id="IPR050597">
    <property type="entry name" value="Cytochrome_c_Oxidase_Subunit"/>
</dbReference>
<feature type="binding site" description="axial binding residue" evidence="9">
    <location>
        <position position="89"/>
    </location>
    <ligand>
        <name>heme c</name>
        <dbReference type="ChEBI" id="CHEBI:61717"/>
        <label>1</label>
    </ligand>
    <ligandPart>
        <name>Fe</name>
        <dbReference type="ChEBI" id="CHEBI:18248"/>
    </ligandPart>
</feature>
<evidence type="ECO:0000256" key="3">
    <source>
        <dbReference type="ARBA" id="ARBA00022617"/>
    </source>
</evidence>
<dbReference type="PANTHER" id="PTHR33751:SF9">
    <property type="entry name" value="CYTOCHROME C4"/>
    <property type="match status" value="1"/>
</dbReference>
<feature type="binding site" description="covalent" evidence="8">
    <location>
        <position position="141"/>
    </location>
    <ligand>
        <name>heme c</name>
        <dbReference type="ChEBI" id="CHEBI:61717"/>
        <label>2</label>
    </ligand>
</feature>
<evidence type="ECO:0000256" key="7">
    <source>
        <dbReference type="ARBA" id="ARBA00023004"/>
    </source>
</evidence>
<feature type="binding site" description="covalent" evidence="8">
    <location>
        <position position="41"/>
    </location>
    <ligand>
        <name>heme c</name>
        <dbReference type="ChEBI" id="CHEBI:61717"/>
        <label>1</label>
    </ligand>
</feature>
<comment type="subcellular location">
    <subcellularLocation>
        <location evidence="1">Periplasm</location>
    </subcellularLocation>
</comment>
<dbReference type="EMBL" id="AAOA02000002">
    <property type="protein sequence ID" value="EAQ98629.1"/>
    <property type="molecule type" value="Genomic_DNA"/>
</dbReference>
<feature type="binding site" description="axial binding residue" evidence="9">
    <location>
        <position position="142"/>
    </location>
    <ligand>
        <name>heme c</name>
        <dbReference type="ChEBI" id="CHEBI:61717"/>
        <label>2</label>
    </ligand>
    <ligandPart>
        <name>Fe</name>
        <dbReference type="ChEBI" id="CHEBI:18248"/>
    </ligandPart>
</feature>
<dbReference type="PANTHER" id="PTHR33751">
    <property type="entry name" value="CBB3-TYPE CYTOCHROME C OXIDASE SUBUNIT FIXP"/>
    <property type="match status" value="1"/>
</dbReference>
<dbReference type="SUPFAM" id="SSF46626">
    <property type="entry name" value="Cytochrome c"/>
    <property type="match status" value="2"/>
</dbReference>
<evidence type="ECO:0000256" key="4">
    <source>
        <dbReference type="ARBA" id="ARBA00022723"/>
    </source>
</evidence>
<keyword evidence="2" id="KW-0813">Transport</keyword>
<feature type="binding site" description="axial binding residue" evidence="9">
    <location>
        <position position="189"/>
    </location>
    <ligand>
        <name>heme c</name>
        <dbReference type="ChEBI" id="CHEBI:61717"/>
        <label>2</label>
    </ligand>
    <ligandPart>
        <name>Fe</name>
        <dbReference type="ChEBI" id="CHEBI:18248"/>
    </ligandPart>
</feature>
<dbReference type="InterPro" id="IPR009056">
    <property type="entry name" value="Cyt_c-like_dom"/>
</dbReference>
<feature type="chain" id="PRO_5002664411" evidence="10">
    <location>
        <begin position="25"/>
        <end position="213"/>
    </location>
</feature>
<dbReference type="Proteomes" id="UP000019205">
    <property type="component" value="Chromosome"/>
</dbReference>
<keyword evidence="13" id="KW-1185">Reference proteome</keyword>
<dbReference type="STRING" id="314285.KT71_01590"/>
<accession>A4A6I2</accession>
<name>A4A6I2_9GAMM</name>
<keyword evidence="4 9" id="KW-0479">Metal-binding</keyword>
<feature type="domain" description="Cytochrome c" evidence="11">
    <location>
        <begin position="21"/>
        <end position="112"/>
    </location>
</feature>
<dbReference type="GO" id="GO:0042597">
    <property type="term" value="C:periplasmic space"/>
    <property type="evidence" value="ECO:0007669"/>
    <property type="project" value="UniProtKB-SubCell"/>
</dbReference>
<organism evidence="12 13">
    <name type="scientific">Congregibacter litoralis KT71</name>
    <dbReference type="NCBI Taxonomy" id="314285"/>
    <lineage>
        <taxon>Bacteria</taxon>
        <taxon>Pseudomonadati</taxon>
        <taxon>Pseudomonadota</taxon>
        <taxon>Gammaproteobacteria</taxon>
        <taxon>Cellvibrionales</taxon>
        <taxon>Halieaceae</taxon>
        <taxon>Congregibacter</taxon>
    </lineage>
</organism>
<dbReference type="PROSITE" id="PS51007">
    <property type="entry name" value="CYTC"/>
    <property type="match status" value="2"/>
</dbReference>
<gene>
    <name evidence="12" type="ORF">KT71_01590</name>
</gene>
<dbReference type="eggNOG" id="COG2863">
    <property type="taxonomic scope" value="Bacteria"/>
</dbReference>
<evidence type="ECO:0000259" key="11">
    <source>
        <dbReference type="PROSITE" id="PS51007"/>
    </source>
</evidence>
<evidence type="ECO:0000256" key="8">
    <source>
        <dbReference type="PIRSR" id="PIRSR000005-1"/>
    </source>
</evidence>
<dbReference type="AlphaFoldDB" id="A4A6I2"/>
<dbReference type="PIRSF" id="PIRSF000005">
    <property type="entry name" value="Cytochrome_c4"/>
    <property type="match status" value="1"/>
</dbReference>
<reference evidence="12 13" key="2">
    <citation type="journal article" date="2009" name="PLoS ONE">
        <title>The photosynthetic apparatus and its regulation in the aerobic gammaproteobacterium Congregibacter litoralis gen. nov., sp. nov.</title>
        <authorList>
            <person name="Spring S."/>
            <person name="Lunsdorf H."/>
            <person name="Fuchs B.M."/>
            <person name="Tindall B.J."/>
        </authorList>
    </citation>
    <scope>NUCLEOTIDE SEQUENCE [LARGE SCALE GENOMIC DNA]</scope>
    <source>
        <strain evidence="12">KT71</strain>
    </source>
</reference>